<sequence>MGIYKSYKRYYQARQAAQKSLEKSQIVSQNKMIAEIQDLLFDLNQEQLADIHKILTELSNNKVVNNKIL</sequence>
<protein>
    <submittedName>
        <fullName evidence="1">3198_t:CDS:1</fullName>
    </submittedName>
</protein>
<dbReference type="Proteomes" id="UP000789702">
    <property type="component" value="Unassembled WGS sequence"/>
</dbReference>
<gene>
    <name evidence="1" type="ORF">DHETER_LOCUS12018</name>
</gene>
<proteinExistence type="predicted"/>
<comment type="caution">
    <text evidence="1">The sequence shown here is derived from an EMBL/GenBank/DDBJ whole genome shotgun (WGS) entry which is preliminary data.</text>
</comment>
<keyword evidence="2" id="KW-1185">Reference proteome</keyword>
<dbReference type="EMBL" id="CAJVPU010028223">
    <property type="protein sequence ID" value="CAG8706382.1"/>
    <property type="molecule type" value="Genomic_DNA"/>
</dbReference>
<feature type="non-terminal residue" evidence="1">
    <location>
        <position position="69"/>
    </location>
</feature>
<evidence type="ECO:0000313" key="1">
    <source>
        <dbReference type="EMBL" id="CAG8706382.1"/>
    </source>
</evidence>
<reference evidence="1" key="1">
    <citation type="submission" date="2021-06" db="EMBL/GenBank/DDBJ databases">
        <authorList>
            <person name="Kallberg Y."/>
            <person name="Tangrot J."/>
            <person name="Rosling A."/>
        </authorList>
    </citation>
    <scope>NUCLEOTIDE SEQUENCE</scope>
    <source>
        <strain evidence="1">IL203A</strain>
    </source>
</reference>
<name>A0ACA9PEX6_9GLOM</name>
<accession>A0ACA9PEX6</accession>
<evidence type="ECO:0000313" key="2">
    <source>
        <dbReference type="Proteomes" id="UP000789702"/>
    </source>
</evidence>
<organism evidence="1 2">
    <name type="scientific">Dentiscutata heterogama</name>
    <dbReference type="NCBI Taxonomy" id="1316150"/>
    <lineage>
        <taxon>Eukaryota</taxon>
        <taxon>Fungi</taxon>
        <taxon>Fungi incertae sedis</taxon>
        <taxon>Mucoromycota</taxon>
        <taxon>Glomeromycotina</taxon>
        <taxon>Glomeromycetes</taxon>
        <taxon>Diversisporales</taxon>
        <taxon>Gigasporaceae</taxon>
        <taxon>Dentiscutata</taxon>
    </lineage>
</organism>